<evidence type="ECO:0000313" key="2">
    <source>
        <dbReference type="EMBL" id="CAG6665041.1"/>
    </source>
</evidence>
<sequence>MHGPTYSCRLLCFIGVRANIISFMNGPSSFKSMFNMSCMVFVSFNIFITCAFILLDLSSFLICTGLCFMFPMSALVIFAFFKFFSRSFIFSILFILEFPFDSSFSFSSSLSFKFQSCPDGSK</sequence>
<accession>A0A8D8SAQ6</accession>
<feature type="transmembrane region" description="Helical" evidence="1">
    <location>
        <begin position="33"/>
        <end position="55"/>
    </location>
</feature>
<protein>
    <submittedName>
        <fullName evidence="2">Uncharacterized protein</fullName>
    </submittedName>
</protein>
<keyword evidence="1" id="KW-0812">Transmembrane</keyword>
<dbReference type="EMBL" id="HBUF01209246">
    <property type="protein sequence ID" value="CAG6665041.1"/>
    <property type="molecule type" value="Transcribed_RNA"/>
</dbReference>
<keyword evidence="1" id="KW-0472">Membrane</keyword>
<organism evidence="2">
    <name type="scientific">Cacopsylla melanoneura</name>
    <dbReference type="NCBI Taxonomy" id="428564"/>
    <lineage>
        <taxon>Eukaryota</taxon>
        <taxon>Metazoa</taxon>
        <taxon>Ecdysozoa</taxon>
        <taxon>Arthropoda</taxon>
        <taxon>Hexapoda</taxon>
        <taxon>Insecta</taxon>
        <taxon>Pterygota</taxon>
        <taxon>Neoptera</taxon>
        <taxon>Paraneoptera</taxon>
        <taxon>Hemiptera</taxon>
        <taxon>Sternorrhyncha</taxon>
        <taxon>Psylloidea</taxon>
        <taxon>Psyllidae</taxon>
        <taxon>Psyllinae</taxon>
        <taxon>Cacopsylla</taxon>
    </lineage>
</organism>
<feature type="transmembrane region" description="Helical" evidence="1">
    <location>
        <begin position="60"/>
        <end position="81"/>
    </location>
</feature>
<feature type="transmembrane region" description="Helical" evidence="1">
    <location>
        <begin position="87"/>
        <end position="106"/>
    </location>
</feature>
<reference evidence="2" key="1">
    <citation type="submission" date="2021-05" db="EMBL/GenBank/DDBJ databases">
        <authorList>
            <person name="Alioto T."/>
            <person name="Alioto T."/>
            <person name="Gomez Garrido J."/>
        </authorList>
    </citation>
    <scope>NUCLEOTIDE SEQUENCE</scope>
</reference>
<name>A0A8D8SAQ6_9HEMI</name>
<evidence type="ECO:0000256" key="1">
    <source>
        <dbReference type="SAM" id="Phobius"/>
    </source>
</evidence>
<keyword evidence="1" id="KW-1133">Transmembrane helix</keyword>
<dbReference type="AlphaFoldDB" id="A0A8D8SAQ6"/>
<proteinExistence type="predicted"/>